<dbReference type="AlphaFoldDB" id="F6IUV9"/>
<protein>
    <submittedName>
        <fullName evidence="1">Uncharacterized protein</fullName>
    </submittedName>
</protein>
<gene>
    <name evidence="1" type="ORF">LPE_01392</name>
</gene>
<evidence type="ECO:0000313" key="1">
    <source>
        <dbReference type="EMBL" id="CCB82376.1"/>
    </source>
</evidence>
<name>F6IUV9_LACPE</name>
<dbReference type="EMBL" id="FR871799">
    <property type="protein sequence ID" value="CCB82376.1"/>
    <property type="molecule type" value="Genomic_DNA"/>
</dbReference>
<proteinExistence type="predicted"/>
<sequence length="197" mass="22008">MNSDGGGHMTQAIVPALPIERARYEQAYVLGLEAMTRVIQRLTSECETGVGPDDRFPIFEVSYQITPTELTMATIQARANQLAIRPVLLSADSCQMTLRFQLLPPTGKAVWTPTAGALWRLYDGFLSNLRGMRLPATAIRVSLAASSQADAIVTPLRPSFRNYAIQGPTIVRYQRHRHPLPTQSRRATIYQLSHYLR</sequence>
<accession>F6IUV9</accession>
<organism evidence="1">
    <name type="scientific">Lactiplantibacillus pentosus MP-10</name>
    <dbReference type="NCBI Taxonomy" id="1028490"/>
    <lineage>
        <taxon>Bacteria</taxon>
        <taxon>Bacillati</taxon>
        <taxon>Bacillota</taxon>
        <taxon>Bacilli</taxon>
        <taxon>Lactobacillales</taxon>
        <taxon>Lactobacillaceae</taxon>
        <taxon>Lactiplantibacillus</taxon>
    </lineage>
</organism>
<reference evidence="1" key="1">
    <citation type="journal article" date="2011" name="J. Bacteriol.">
        <title>Annotated genome sequence of Lactobacillus pentosus MP-10, which has probiotic potential, from naturally fermented Alorena green table olives.</title>
        <authorList>
            <person name="Abriouel H."/>
            <person name="Benomar N."/>
            <person name="Perez Pulido R."/>
            <person name="Canamero M.M."/>
            <person name="Galvez A."/>
        </authorList>
    </citation>
    <scope>NUCLEOTIDE SEQUENCE</scope>
    <source>
        <strain evidence="1">MP-10</strain>
    </source>
</reference>